<reference evidence="9 10" key="1">
    <citation type="submission" date="2016-10" db="EMBL/GenBank/DDBJ databases">
        <authorList>
            <person name="de Groot N.N."/>
        </authorList>
    </citation>
    <scope>NUCLEOTIDE SEQUENCE [LARGE SCALE GENOMIC DNA]</scope>
    <source>
        <strain evidence="9 10">CGMCC 4.3491</strain>
    </source>
</reference>
<accession>A0A1H3L7R6</accession>
<dbReference type="InterPro" id="IPR017853">
    <property type="entry name" value="GH"/>
</dbReference>
<dbReference type="PRINTS" id="PR00132">
    <property type="entry name" value="GLHYDRLASE2"/>
</dbReference>
<keyword evidence="2 9" id="KW-0378">Hydrolase</keyword>
<dbReference type="GO" id="GO:0004553">
    <property type="term" value="F:hydrolase activity, hydrolyzing O-glycosyl compounds"/>
    <property type="evidence" value="ECO:0007669"/>
    <property type="project" value="InterPro"/>
</dbReference>
<dbReference type="EMBL" id="FNPZ01000001">
    <property type="protein sequence ID" value="SDY60360.1"/>
    <property type="molecule type" value="Genomic_DNA"/>
</dbReference>
<dbReference type="Pfam" id="PF02836">
    <property type="entry name" value="Glyco_hydro_2_C"/>
    <property type="match status" value="1"/>
</dbReference>
<dbReference type="InterPro" id="IPR008979">
    <property type="entry name" value="Galactose-bd-like_sf"/>
</dbReference>
<dbReference type="SUPFAM" id="SSF51445">
    <property type="entry name" value="(Trans)glycosidases"/>
    <property type="match status" value="1"/>
</dbReference>
<feature type="domain" description="Glycoside hydrolase family 2 immunoglobulin-like beta-sandwich" evidence="4">
    <location>
        <begin position="164"/>
        <end position="266"/>
    </location>
</feature>
<feature type="domain" description="Glycoside hydrolase family 2" evidence="7">
    <location>
        <begin position="725"/>
        <end position="811"/>
    </location>
</feature>
<sequence length="820" mass="87877">MKRTLFTDGWQFREKVNPFAEIGGQSAPYQDVTLPHDAQIGRQRDPQGEGATAYFPSGAYQYRKTFELPPEAGDDAHVEIAFEGVMRDAVVTINGGFAGQRPFGYSSFTVDATPFLQPGANEIVVECRTHRDSRWYTGAGIYRDVWLLAGGMVHVAADGLRISTPDVEHDAAVVEVATTLRNSGARARTVDVDAVLTDPSGHEVARGTAPVTVPAGASAVSRQRLRVADPALWNAETPVLYEATLVVSAAGKDETLDRASSPFGIRRLQLDAVNGLRVNGETVKLRGACVHHDNGILGAATFPAAEERRVRILKDAGFNAIRSSHNPASPALLDACDRLGMYVLDETFDVWTSGKSEFDYALHFADWWERDVESMVAKDFNHPSVVMYSIGNEIPETGSTAGGVVGRQLAEKVRSLDPTRFVTNAVNGMLAVLDEVKVMASSAGAESAGPESAGSAGDDTAGINTLMAGPGEFMNAIGASELVTGRTAESFALLDVAGMNYLDSRYVMDRELFPNRVILGTETFPTRIDDNWALVQQNGHVIGDFTWTGWDYLGEAGLGRAQCLSDAEPTPSLSAPYPWIAAWCGDVDLVGFRRPASYYREIVFGRRSEPYIAVVRPRPEGETLYAGPWTWSDSIGSWTWPGAEGRTLTVEVYSDADEVELLLDGQSVGRAPAGPEHRFRAEFAVPYAAGELTAVALRSGAPAERFTLLTAAEPAGLRLSVDRSSALAFVEIELTDADGTLFTAADRPVTVSLTGPAVLQALGSANPAPDQSYATDTHPTFDGRALAAVRSTGPGEIVVRVAAEGCGAAELVLDQEGDIR</sequence>
<dbReference type="STRING" id="381665.SAMN05216554_0863"/>
<dbReference type="Gene3D" id="2.60.120.260">
    <property type="entry name" value="Galactose-binding domain-like"/>
    <property type="match status" value="1"/>
</dbReference>
<feature type="domain" description="Beta-mannosidase-like galactose-binding" evidence="8">
    <location>
        <begin position="57"/>
        <end position="129"/>
    </location>
</feature>
<evidence type="ECO:0000313" key="10">
    <source>
        <dbReference type="Proteomes" id="UP000198891"/>
    </source>
</evidence>
<dbReference type="InterPro" id="IPR013783">
    <property type="entry name" value="Ig-like_fold"/>
</dbReference>
<dbReference type="Pfam" id="PF16355">
    <property type="entry name" value="DUF4982"/>
    <property type="match status" value="1"/>
</dbReference>
<evidence type="ECO:0000259" key="5">
    <source>
        <dbReference type="Pfam" id="PF02836"/>
    </source>
</evidence>
<keyword evidence="3" id="KW-0326">Glycosidase</keyword>
<dbReference type="SUPFAM" id="SSF49785">
    <property type="entry name" value="Galactose-binding domain-like"/>
    <property type="match status" value="1"/>
</dbReference>
<feature type="domain" description="DUF4982" evidence="6">
    <location>
        <begin position="645"/>
        <end position="701"/>
    </location>
</feature>
<evidence type="ECO:0000259" key="7">
    <source>
        <dbReference type="Pfam" id="PF18565"/>
    </source>
</evidence>
<dbReference type="AlphaFoldDB" id="A0A1H3L7R6"/>
<dbReference type="Proteomes" id="UP000198891">
    <property type="component" value="Unassembled WGS sequence"/>
</dbReference>
<feature type="domain" description="Glycoside hydrolase family 2 catalytic" evidence="5">
    <location>
        <begin position="276"/>
        <end position="435"/>
    </location>
</feature>
<dbReference type="PANTHER" id="PTHR42732">
    <property type="entry name" value="BETA-GALACTOSIDASE"/>
    <property type="match status" value="1"/>
</dbReference>
<evidence type="ECO:0000256" key="2">
    <source>
        <dbReference type="ARBA" id="ARBA00022801"/>
    </source>
</evidence>
<dbReference type="InterPro" id="IPR006101">
    <property type="entry name" value="Glyco_hydro_2"/>
</dbReference>
<dbReference type="Pfam" id="PF00703">
    <property type="entry name" value="Glyco_hydro_2"/>
    <property type="match status" value="1"/>
</dbReference>
<evidence type="ECO:0000313" key="9">
    <source>
        <dbReference type="EMBL" id="SDY60360.1"/>
    </source>
</evidence>
<dbReference type="GO" id="GO:0005975">
    <property type="term" value="P:carbohydrate metabolic process"/>
    <property type="evidence" value="ECO:0007669"/>
    <property type="project" value="InterPro"/>
</dbReference>
<evidence type="ECO:0000256" key="3">
    <source>
        <dbReference type="ARBA" id="ARBA00023295"/>
    </source>
</evidence>
<dbReference type="InterPro" id="IPR040605">
    <property type="entry name" value="Glyco_hydro2_dom5"/>
</dbReference>
<dbReference type="OrthoDB" id="9762066at2"/>
<dbReference type="Gene3D" id="3.20.20.80">
    <property type="entry name" value="Glycosidases"/>
    <property type="match status" value="1"/>
</dbReference>
<dbReference type="InterPro" id="IPR051913">
    <property type="entry name" value="GH2_Domain-Containing"/>
</dbReference>
<protein>
    <submittedName>
        <fullName evidence="9">Glycosyl hydrolases family 2, sugar binding domain</fullName>
    </submittedName>
</protein>
<dbReference type="SUPFAM" id="SSF49303">
    <property type="entry name" value="beta-Galactosidase/glucuronidase domain"/>
    <property type="match status" value="1"/>
</dbReference>
<dbReference type="InterPro" id="IPR036156">
    <property type="entry name" value="Beta-gal/glucu_dom_sf"/>
</dbReference>
<evidence type="ECO:0000259" key="4">
    <source>
        <dbReference type="Pfam" id="PF00703"/>
    </source>
</evidence>
<proteinExistence type="inferred from homology"/>
<dbReference type="PANTHER" id="PTHR42732:SF1">
    <property type="entry name" value="BETA-MANNOSIDASE"/>
    <property type="match status" value="1"/>
</dbReference>
<comment type="similarity">
    <text evidence="1">Belongs to the glycosyl hydrolase 2 family.</text>
</comment>
<dbReference type="InterPro" id="IPR032311">
    <property type="entry name" value="DUF4982"/>
</dbReference>
<dbReference type="InterPro" id="IPR006103">
    <property type="entry name" value="Glyco_hydro_2_cat"/>
</dbReference>
<dbReference type="Pfam" id="PF18565">
    <property type="entry name" value="Glyco_hydro2_C5"/>
    <property type="match status" value="1"/>
</dbReference>
<evidence type="ECO:0000259" key="6">
    <source>
        <dbReference type="Pfam" id="PF16355"/>
    </source>
</evidence>
<dbReference type="Gene3D" id="2.60.40.10">
    <property type="entry name" value="Immunoglobulins"/>
    <property type="match status" value="3"/>
</dbReference>
<gene>
    <name evidence="9" type="ORF">SAMN05216554_0863</name>
</gene>
<name>A0A1H3L7R6_9MICO</name>
<dbReference type="InterPro" id="IPR054593">
    <property type="entry name" value="Beta-mannosidase-like_N2"/>
</dbReference>
<organism evidence="9 10">
    <name type="scientific">Herbiconiux ginsengi</name>
    <dbReference type="NCBI Taxonomy" id="381665"/>
    <lineage>
        <taxon>Bacteria</taxon>
        <taxon>Bacillati</taxon>
        <taxon>Actinomycetota</taxon>
        <taxon>Actinomycetes</taxon>
        <taxon>Micrococcales</taxon>
        <taxon>Microbacteriaceae</taxon>
        <taxon>Herbiconiux</taxon>
    </lineage>
</organism>
<dbReference type="RefSeq" id="WP_092549231.1">
    <property type="nucleotide sequence ID" value="NZ_FNPZ01000001.1"/>
</dbReference>
<dbReference type="InterPro" id="IPR006102">
    <property type="entry name" value="Ig-like_GH2"/>
</dbReference>
<evidence type="ECO:0000256" key="1">
    <source>
        <dbReference type="ARBA" id="ARBA00007401"/>
    </source>
</evidence>
<dbReference type="Pfam" id="PF22666">
    <property type="entry name" value="Glyco_hydro_2_N2"/>
    <property type="match status" value="1"/>
</dbReference>
<keyword evidence="10" id="KW-1185">Reference proteome</keyword>
<evidence type="ECO:0000259" key="8">
    <source>
        <dbReference type="Pfam" id="PF22666"/>
    </source>
</evidence>